<dbReference type="PATRIC" id="fig|87541.4.peg.1280"/>
<keyword evidence="1" id="KW-0812">Transmembrane</keyword>
<dbReference type="PIRSF" id="PIRSF037394">
    <property type="entry name" value="ABC_thiamine-permease_YkoE_prd"/>
    <property type="match status" value="1"/>
</dbReference>
<proteinExistence type="predicted"/>
<dbReference type="RefSeq" id="WP_060777132.1">
    <property type="nucleotide sequence ID" value="NZ_CP014159.1"/>
</dbReference>
<feature type="transmembrane region" description="Helical" evidence="1">
    <location>
        <begin position="117"/>
        <end position="138"/>
    </location>
</feature>
<keyword evidence="1" id="KW-0472">Membrane</keyword>
<feature type="transmembrane region" description="Helical" evidence="1">
    <location>
        <begin position="78"/>
        <end position="105"/>
    </location>
</feature>
<evidence type="ECO:0000256" key="1">
    <source>
        <dbReference type="SAM" id="Phobius"/>
    </source>
</evidence>
<dbReference type="KEGG" id="acg:AWM71_06150"/>
<organism evidence="3 5">
    <name type="scientific">Aerococcus christensenii</name>
    <dbReference type="NCBI Taxonomy" id="87541"/>
    <lineage>
        <taxon>Bacteria</taxon>
        <taxon>Bacillati</taxon>
        <taxon>Bacillota</taxon>
        <taxon>Bacilli</taxon>
        <taxon>Lactobacillales</taxon>
        <taxon>Aerococcaceae</taxon>
        <taxon>Aerococcus</taxon>
    </lineage>
</organism>
<dbReference type="AlphaFoldDB" id="A0A0X8F926"/>
<dbReference type="STRING" id="87541.AWM71_06150"/>
<dbReference type="InterPro" id="IPR017195">
    <property type="entry name" value="ABC_thiamin-permease_prd"/>
</dbReference>
<dbReference type="EMBL" id="LSCQ01000074">
    <property type="protein sequence ID" value="KXB34529.1"/>
    <property type="molecule type" value="Genomic_DNA"/>
</dbReference>
<evidence type="ECO:0008006" key="6">
    <source>
        <dbReference type="Google" id="ProtNLM"/>
    </source>
</evidence>
<reference evidence="2 4" key="1">
    <citation type="submission" date="2016-01" db="EMBL/GenBank/DDBJ databases">
        <authorList>
            <person name="Oliw E.H."/>
        </authorList>
    </citation>
    <scope>NUCLEOTIDE SEQUENCE [LARGE SCALE GENOMIC DNA]</scope>
    <source>
        <strain evidence="2 4">KA00635</strain>
    </source>
</reference>
<feature type="transmembrane region" description="Helical" evidence="1">
    <location>
        <begin position="12"/>
        <end position="38"/>
    </location>
</feature>
<dbReference type="Proteomes" id="UP000234775">
    <property type="component" value="Unassembled WGS sequence"/>
</dbReference>
<evidence type="ECO:0000313" key="3">
    <source>
        <dbReference type="EMBL" id="PKY91615.1"/>
    </source>
</evidence>
<feature type="transmembrane region" description="Helical" evidence="1">
    <location>
        <begin position="50"/>
        <end position="66"/>
    </location>
</feature>
<name>A0A0X8F926_9LACT</name>
<dbReference type="OrthoDB" id="8017424at2"/>
<evidence type="ECO:0000313" key="4">
    <source>
        <dbReference type="Proteomes" id="UP000070422"/>
    </source>
</evidence>
<reference evidence="3 5" key="2">
    <citation type="submission" date="2017-12" db="EMBL/GenBank/DDBJ databases">
        <title>Phylogenetic diversity of female urinary microbiome.</title>
        <authorList>
            <person name="Thomas-White K."/>
            <person name="Wolfe A.J."/>
        </authorList>
    </citation>
    <scope>NUCLEOTIDE SEQUENCE [LARGE SCALE GENOMIC DNA]</scope>
    <source>
        <strain evidence="3 5">UMB0844</strain>
    </source>
</reference>
<comment type="caution">
    <text evidence="3">The sequence shown here is derived from an EMBL/GenBank/DDBJ whole genome shotgun (WGS) entry which is preliminary data.</text>
</comment>
<dbReference type="Proteomes" id="UP000070422">
    <property type="component" value="Unassembled WGS sequence"/>
</dbReference>
<keyword evidence="5" id="KW-1185">Reference proteome</keyword>
<protein>
    <recommendedName>
        <fullName evidence="6">ABC transporter permease</fullName>
    </recommendedName>
</protein>
<evidence type="ECO:0000313" key="5">
    <source>
        <dbReference type="Proteomes" id="UP000234775"/>
    </source>
</evidence>
<evidence type="ECO:0000313" key="2">
    <source>
        <dbReference type="EMBL" id="KXB34529.1"/>
    </source>
</evidence>
<sequence>MKKDLTTKDYVFTALLSVVFGIIYFGTTVTGTAITAALTPLGLGMIGYEFGYGIWYMAAIVAIHLIKRPFVGTITEVIAALIEVLLGSTFGPMVFVTGIIQGVAAEAPYAIKGYKDYSYKTSLTAGFLCGVVTFLWSALRHHYWTMEPKIIILVFIVRIISALFFTGFLAKFICDRLYQAGVIHDDDEE</sequence>
<accession>A0A0X8F926</accession>
<dbReference type="EMBL" id="PKGZ01000002">
    <property type="protein sequence ID" value="PKY91615.1"/>
    <property type="molecule type" value="Genomic_DNA"/>
</dbReference>
<feature type="transmembrane region" description="Helical" evidence="1">
    <location>
        <begin position="150"/>
        <end position="170"/>
    </location>
</feature>
<dbReference type="Pfam" id="PF09819">
    <property type="entry name" value="ABC_cobalt"/>
    <property type="match status" value="1"/>
</dbReference>
<gene>
    <name evidence="3" type="ORF">CYJ27_02765</name>
    <name evidence="2" type="ORF">HMPREF3187_01297</name>
</gene>
<keyword evidence="1" id="KW-1133">Transmembrane helix</keyword>